<feature type="compositionally biased region" description="Low complexity" evidence="5">
    <location>
        <begin position="602"/>
        <end position="620"/>
    </location>
</feature>
<comment type="subcellular location">
    <subcellularLocation>
        <location evidence="1">Cell membrane</location>
        <topology evidence="1">Multi-pass membrane protein</topology>
    </subcellularLocation>
</comment>
<name>A0ABQ3PVR3_9ACTN</name>
<dbReference type="PANTHER" id="PTHR43394:SF1">
    <property type="entry name" value="ATP-BINDING CASSETTE SUB-FAMILY B MEMBER 10, MITOCHONDRIAL"/>
    <property type="match status" value="1"/>
</dbReference>
<dbReference type="Pfam" id="PF00005">
    <property type="entry name" value="ABC_tran"/>
    <property type="match status" value="1"/>
</dbReference>
<dbReference type="InterPro" id="IPR036640">
    <property type="entry name" value="ABC1_TM_sf"/>
</dbReference>
<evidence type="ECO:0000259" key="7">
    <source>
        <dbReference type="PROSITE" id="PS50893"/>
    </source>
</evidence>
<evidence type="ECO:0000313" key="9">
    <source>
        <dbReference type="EMBL" id="GHI29104.1"/>
    </source>
</evidence>
<keyword evidence="2 6" id="KW-0812">Transmembrane</keyword>
<feature type="transmembrane region" description="Helical" evidence="6">
    <location>
        <begin position="272"/>
        <end position="295"/>
    </location>
</feature>
<feature type="domain" description="ABC transmembrane type-1" evidence="8">
    <location>
        <begin position="56"/>
        <end position="325"/>
    </location>
</feature>
<dbReference type="Gene3D" id="3.40.50.300">
    <property type="entry name" value="P-loop containing nucleotide triphosphate hydrolases"/>
    <property type="match status" value="1"/>
</dbReference>
<evidence type="ECO:0000259" key="8">
    <source>
        <dbReference type="PROSITE" id="PS50929"/>
    </source>
</evidence>
<evidence type="ECO:0000256" key="6">
    <source>
        <dbReference type="SAM" id="Phobius"/>
    </source>
</evidence>
<feature type="transmembrane region" description="Helical" evidence="6">
    <location>
        <begin position="166"/>
        <end position="187"/>
    </location>
</feature>
<dbReference type="PROSITE" id="PS50893">
    <property type="entry name" value="ABC_TRANSPORTER_2"/>
    <property type="match status" value="1"/>
</dbReference>
<comment type="caution">
    <text evidence="9">The sequence shown here is derived from an EMBL/GenBank/DDBJ whole genome shotgun (WGS) entry which is preliminary data.</text>
</comment>
<dbReference type="SUPFAM" id="SSF52540">
    <property type="entry name" value="P-loop containing nucleoside triphosphate hydrolases"/>
    <property type="match status" value="1"/>
</dbReference>
<dbReference type="InterPro" id="IPR039421">
    <property type="entry name" value="Type_1_exporter"/>
</dbReference>
<evidence type="ECO:0000256" key="3">
    <source>
        <dbReference type="ARBA" id="ARBA00022989"/>
    </source>
</evidence>
<evidence type="ECO:0000256" key="5">
    <source>
        <dbReference type="SAM" id="MobiDB-lite"/>
    </source>
</evidence>
<proteinExistence type="predicted"/>
<dbReference type="CDD" id="cd07346">
    <property type="entry name" value="ABC_6TM_exporters"/>
    <property type="match status" value="1"/>
</dbReference>
<organism evidence="9 10">
    <name type="scientific">Streptomyces daghestanicus</name>
    <dbReference type="NCBI Taxonomy" id="66885"/>
    <lineage>
        <taxon>Bacteria</taxon>
        <taxon>Bacillati</taxon>
        <taxon>Actinomycetota</taxon>
        <taxon>Actinomycetes</taxon>
        <taxon>Kitasatosporales</taxon>
        <taxon>Streptomycetaceae</taxon>
        <taxon>Streptomyces</taxon>
    </lineage>
</organism>
<keyword evidence="10" id="KW-1185">Reference proteome</keyword>
<dbReference type="PROSITE" id="PS50929">
    <property type="entry name" value="ABC_TM1F"/>
    <property type="match status" value="1"/>
</dbReference>
<dbReference type="Gene3D" id="1.20.1560.10">
    <property type="entry name" value="ABC transporter type 1, transmembrane domain"/>
    <property type="match status" value="1"/>
</dbReference>
<feature type="compositionally biased region" description="Basic and acidic residues" evidence="5">
    <location>
        <begin position="642"/>
        <end position="666"/>
    </location>
</feature>
<protein>
    <submittedName>
        <fullName evidence="9">ABC transporter</fullName>
    </submittedName>
</protein>
<feature type="transmembrane region" description="Helical" evidence="6">
    <location>
        <begin position="193"/>
        <end position="211"/>
    </location>
</feature>
<dbReference type="InterPro" id="IPR017871">
    <property type="entry name" value="ABC_transporter-like_CS"/>
</dbReference>
<evidence type="ECO:0000313" key="10">
    <source>
        <dbReference type="Proteomes" id="UP001052655"/>
    </source>
</evidence>
<dbReference type="PANTHER" id="PTHR43394">
    <property type="entry name" value="ATP-DEPENDENT PERMEASE MDL1, MITOCHONDRIAL"/>
    <property type="match status" value="1"/>
</dbReference>
<dbReference type="SUPFAM" id="SSF90123">
    <property type="entry name" value="ABC transporter transmembrane region"/>
    <property type="match status" value="1"/>
</dbReference>
<dbReference type="InterPro" id="IPR011527">
    <property type="entry name" value="ABC1_TM_dom"/>
</dbReference>
<feature type="domain" description="ABC transporter" evidence="7">
    <location>
        <begin position="343"/>
        <end position="593"/>
    </location>
</feature>
<dbReference type="InterPro" id="IPR027417">
    <property type="entry name" value="P-loop_NTPase"/>
</dbReference>
<accession>A0ABQ3PVR3</accession>
<dbReference type="PROSITE" id="PS00211">
    <property type="entry name" value="ABC_TRANSPORTER_1"/>
    <property type="match status" value="1"/>
</dbReference>
<dbReference type="EMBL" id="BNDX01000002">
    <property type="protein sequence ID" value="GHI29104.1"/>
    <property type="molecule type" value="Genomic_DNA"/>
</dbReference>
<keyword evidence="3 6" id="KW-1133">Transmembrane helix</keyword>
<dbReference type="Pfam" id="PF00664">
    <property type="entry name" value="ABC_membrane"/>
    <property type="match status" value="1"/>
</dbReference>
<feature type="region of interest" description="Disordered" evidence="5">
    <location>
        <begin position="592"/>
        <end position="666"/>
    </location>
</feature>
<dbReference type="InterPro" id="IPR003439">
    <property type="entry name" value="ABC_transporter-like_ATP-bd"/>
</dbReference>
<evidence type="ECO:0000256" key="4">
    <source>
        <dbReference type="ARBA" id="ARBA00023136"/>
    </source>
</evidence>
<evidence type="ECO:0000256" key="1">
    <source>
        <dbReference type="ARBA" id="ARBA00004651"/>
    </source>
</evidence>
<sequence length="677" mass="71587">MLPFDAAPSGTPDTSHWDLMQIQDLPYPHPGVPDARSGPRFLWWLFRNQLGGQLKALAWGLLHFASVSALPFCVGIAVQAVVDRSGARLALAGALLAVCCAGNALGDTFLHRAAITNWITAAARVQQLLARKAALLGSALTRRVAAGEVVAVSTGDVEKIGWFVEAVSRFTAAALTIVLVCVGLLVYQPALGVVVIIGLPVLALAVLPLLPRATRRADVQREKAGRATELASDTVAGLRVLRGIGGEQLFLDRYRRASQEVRHAAVRSARMWSLISAIQVLLPGLLLIAVVWHGVHLARDGRIGVGELVTVYSSVMILTYPLRHFEEIAMAYSFSRPSAKRAARVLSLERATDTGGSRAAGTLPSGDLHDPDTGLLATAGRLTAVVCGDPDAAGRLAERLGGHPSEKGTPVTLGGVPLDELPLDCARTAVLVQDKDPVLLSGTLRELLDVPASGAVEPSEALAAARCEDVLAALAQGSVGAEDPMDARITERGRSLSGGQRQRLALARSLVADPEVLVLDEPTSAVDSHTEARIAEGVRGLRDGRTTVVFTSSPLLLDRAERVVFLHEGRAAAVGTHRELVRADPRYRAVVTRETDEEADARTAGADGAGWDAAGSDVAGVETVGAGRGRALNSDGRQGGPESDRREDGRREGGRLTDDRLADDDVLHQLEEIEETA</sequence>
<evidence type="ECO:0000256" key="2">
    <source>
        <dbReference type="ARBA" id="ARBA00022692"/>
    </source>
</evidence>
<reference evidence="9" key="1">
    <citation type="submission" date="2024-05" db="EMBL/GenBank/DDBJ databases">
        <title>Whole genome shotgun sequence of Streptomyces daghestanicus NBRC 12762.</title>
        <authorList>
            <person name="Komaki H."/>
            <person name="Tamura T."/>
        </authorList>
    </citation>
    <scope>NUCLEOTIDE SEQUENCE</scope>
    <source>
        <strain evidence="9">NBRC 12762</strain>
    </source>
</reference>
<keyword evidence="4 6" id="KW-0472">Membrane</keyword>
<feature type="transmembrane region" description="Helical" evidence="6">
    <location>
        <begin position="56"/>
        <end position="81"/>
    </location>
</feature>
<gene>
    <name evidence="9" type="ORF">Sdagh_08340</name>
</gene>
<dbReference type="Proteomes" id="UP001052655">
    <property type="component" value="Unassembled WGS sequence"/>
</dbReference>